<organism evidence="2 3">
    <name type="scientific">Liparis tanakae</name>
    <name type="common">Tanaka's snailfish</name>
    <dbReference type="NCBI Taxonomy" id="230148"/>
    <lineage>
        <taxon>Eukaryota</taxon>
        <taxon>Metazoa</taxon>
        <taxon>Chordata</taxon>
        <taxon>Craniata</taxon>
        <taxon>Vertebrata</taxon>
        <taxon>Euteleostomi</taxon>
        <taxon>Actinopterygii</taxon>
        <taxon>Neopterygii</taxon>
        <taxon>Teleostei</taxon>
        <taxon>Neoteleostei</taxon>
        <taxon>Acanthomorphata</taxon>
        <taxon>Eupercaria</taxon>
        <taxon>Perciformes</taxon>
        <taxon>Cottioidei</taxon>
        <taxon>Cottales</taxon>
        <taxon>Liparidae</taxon>
        <taxon>Liparis</taxon>
    </lineage>
</organism>
<gene>
    <name evidence="2" type="ORF">EYF80_005984</name>
</gene>
<dbReference type="AlphaFoldDB" id="A0A4Z2J274"/>
<protein>
    <submittedName>
        <fullName evidence="2">Uncharacterized protein</fullName>
    </submittedName>
</protein>
<feature type="region of interest" description="Disordered" evidence="1">
    <location>
        <begin position="1"/>
        <end position="29"/>
    </location>
</feature>
<name>A0A4Z2J274_9TELE</name>
<evidence type="ECO:0000313" key="2">
    <source>
        <dbReference type="EMBL" id="TNN83808.1"/>
    </source>
</evidence>
<evidence type="ECO:0000256" key="1">
    <source>
        <dbReference type="SAM" id="MobiDB-lite"/>
    </source>
</evidence>
<dbReference type="EMBL" id="SRLO01000031">
    <property type="protein sequence ID" value="TNN83808.1"/>
    <property type="molecule type" value="Genomic_DNA"/>
</dbReference>
<keyword evidence="3" id="KW-1185">Reference proteome</keyword>
<evidence type="ECO:0000313" key="3">
    <source>
        <dbReference type="Proteomes" id="UP000314294"/>
    </source>
</evidence>
<dbReference type="Proteomes" id="UP000314294">
    <property type="component" value="Unassembled WGS sequence"/>
</dbReference>
<sequence>MQVIHSAVPTWFMNEQPAGSRDQPTSSTTNQPLALFQSKCVHCAHFAPLRTESSCSSATCFEQQQQKAGCRRPMLLCFWGNGEPINLLPRELREQHSHLSTLVTRCHLSLPAHRNIQADNAPCILNI</sequence>
<proteinExistence type="predicted"/>
<comment type="caution">
    <text evidence="2">The sequence shown here is derived from an EMBL/GenBank/DDBJ whole genome shotgun (WGS) entry which is preliminary data.</text>
</comment>
<reference evidence="2 3" key="1">
    <citation type="submission" date="2019-03" db="EMBL/GenBank/DDBJ databases">
        <title>First draft genome of Liparis tanakae, snailfish: a comprehensive survey of snailfish specific genes.</title>
        <authorList>
            <person name="Kim W."/>
            <person name="Song I."/>
            <person name="Jeong J.-H."/>
            <person name="Kim D."/>
            <person name="Kim S."/>
            <person name="Ryu S."/>
            <person name="Song J.Y."/>
            <person name="Lee S.K."/>
        </authorList>
    </citation>
    <scope>NUCLEOTIDE SEQUENCE [LARGE SCALE GENOMIC DNA]</scope>
    <source>
        <tissue evidence="2">Muscle</tissue>
    </source>
</reference>
<accession>A0A4Z2J274</accession>